<dbReference type="Pfam" id="PF01476">
    <property type="entry name" value="LysM"/>
    <property type="match status" value="1"/>
</dbReference>
<feature type="compositionally biased region" description="Basic and acidic residues" evidence="1">
    <location>
        <begin position="1"/>
        <end position="17"/>
    </location>
</feature>
<evidence type="ECO:0000259" key="2">
    <source>
        <dbReference type="PROSITE" id="PS51782"/>
    </source>
</evidence>
<dbReference type="SMART" id="SM00257">
    <property type="entry name" value="LysM"/>
    <property type="match status" value="1"/>
</dbReference>
<dbReference type="RefSeq" id="WP_007807071.1">
    <property type="nucleotide sequence ID" value="NZ_CP157948.1"/>
</dbReference>
<protein>
    <submittedName>
        <fullName evidence="3">LysM peptidoglycan-binding domain-containing protein</fullName>
    </submittedName>
</protein>
<dbReference type="SUPFAM" id="SSF54106">
    <property type="entry name" value="LysM domain"/>
    <property type="match status" value="1"/>
</dbReference>
<dbReference type="AlphaFoldDB" id="A0AAU7QKN0"/>
<organism evidence="3">
    <name type="scientific">Rhodanobacter sp. IGA1.0</name>
    <dbReference type="NCBI Taxonomy" id="3158582"/>
    <lineage>
        <taxon>Bacteria</taxon>
        <taxon>Pseudomonadati</taxon>
        <taxon>Pseudomonadota</taxon>
        <taxon>Gammaproteobacteria</taxon>
        <taxon>Lysobacterales</taxon>
        <taxon>Rhodanobacteraceae</taxon>
        <taxon>Rhodanobacter</taxon>
    </lineage>
</organism>
<name>A0AAU7QKN0_9GAMM</name>
<dbReference type="PANTHER" id="PTHR34700:SF4">
    <property type="entry name" value="PHAGE-LIKE ELEMENT PBSX PROTEIN XKDP"/>
    <property type="match status" value="1"/>
</dbReference>
<dbReference type="PANTHER" id="PTHR34700">
    <property type="entry name" value="POTASSIUM BINDING PROTEIN KBP"/>
    <property type="match status" value="1"/>
</dbReference>
<dbReference type="InterPro" id="IPR052196">
    <property type="entry name" value="Bact_Kbp"/>
</dbReference>
<proteinExistence type="predicted"/>
<feature type="region of interest" description="Disordered" evidence="1">
    <location>
        <begin position="1"/>
        <end position="43"/>
    </location>
</feature>
<gene>
    <name evidence="3" type="ORF">ABNK63_16020</name>
</gene>
<dbReference type="Gene3D" id="3.10.350.10">
    <property type="entry name" value="LysM domain"/>
    <property type="match status" value="1"/>
</dbReference>
<dbReference type="EMBL" id="CP157948">
    <property type="protein sequence ID" value="XBS89878.1"/>
    <property type="molecule type" value="Genomic_DNA"/>
</dbReference>
<dbReference type="InterPro" id="IPR036779">
    <property type="entry name" value="LysM_dom_sf"/>
</dbReference>
<dbReference type="PROSITE" id="PS51782">
    <property type="entry name" value="LYSM"/>
    <property type="match status" value="1"/>
</dbReference>
<evidence type="ECO:0000313" key="3">
    <source>
        <dbReference type="EMBL" id="XBS89878.1"/>
    </source>
</evidence>
<accession>A0AAU7QKN0</accession>
<evidence type="ECO:0000256" key="1">
    <source>
        <dbReference type="SAM" id="MobiDB-lite"/>
    </source>
</evidence>
<reference evidence="3" key="1">
    <citation type="submission" date="2024-06" db="EMBL/GenBank/DDBJ databases">
        <authorList>
            <person name="Sun Y."/>
        </authorList>
    </citation>
    <scope>NUCLEOTIDE SEQUENCE</scope>
    <source>
        <strain evidence="3">IGA1.0</strain>
    </source>
</reference>
<dbReference type="InterPro" id="IPR018392">
    <property type="entry name" value="LysM"/>
</dbReference>
<feature type="compositionally biased region" description="Polar residues" evidence="1">
    <location>
        <begin position="34"/>
        <end position="43"/>
    </location>
</feature>
<feature type="domain" description="LysM" evidence="2">
    <location>
        <begin position="47"/>
        <end position="96"/>
    </location>
</feature>
<sequence>MGNETGKPDFSDVRSEVRSQAAQMPPAAKADFSDVQSHVSSTADETTIYEVVAGDSLSKIARHFYGDGNAWKPIFDANRDQLTDPDRIKAGQMLKIPAKP</sequence>
<dbReference type="CDD" id="cd00118">
    <property type="entry name" value="LysM"/>
    <property type="match status" value="1"/>
</dbReference>